<gene>
    <name evidence="1" type="ORF">PRZ48_012218</name>
</gene>
<accession>A0ABR0E4P2</accession>
<proteinExistence type="predicted"/>
<dbReference type="EMBL" id="JAXOVC010000010">
    <property type="protein sequence ID" value="KAK4496238.1"/>
    <property type="molecule type" value="Genomic_DNA"/>
</dbReference>
<evidence type="ECO:0000313" key="1">
    <source>
        <dbReference type="EMBL" id="KAK4496238.1"/>
    </source>
</evidence>
<comment type="caution">
    <text evidence="1">The sequence shown here is derived from an EMBL/GenBank/DDBJ whole genome shotgun (WGS) entry which is preliminary data.</text>
</comment>
<sequence length="151" mass="17216">MAAERRHLYGHNDAHYSGAPEKEQLFLIEEFDISPRPPLADHRLFSFLKGEIHGVSESELEQAVLNITTKSSKGGTWEGSKKFAEFPQIVVRQEQQYSKNLKPGMNEVIGDIVLPSIWLPTATYSFNMEAKLADGRTLFCFEFEYYLEGDL</sequence>
<protein>
    <submittedName>
        <fullName evidence="1">Uncharacterized protein</fullName>
    </submittedName>
</protein>
<keyword evidence="2" id="KW-1185">Reference proteome</keyword>
<evidence type="ECO:0000313" key="2">
    <source>
        <dbReference type="Proteomes" id="UP001305779"/>
    </source>
</evidence>
<organism evidence="1 2">
    <name type="scientific">Zasmidium cellare</name>
    <name type="common">Wine cellar mold</name>
    <name type="synonym">Racodium cellare</name>
    <dbReference type="NCBI Taxonomy" id="395010"/>
    <lineage>
        <taxon>Eukaryota</taxon>
        <taxon>Fungi</taxon>
        <taxon>Dikarya</taxon>
        <taxon>Ascomycota</taxon>
        <taxon>Pezizomycotina</taxon>
        <taxon>Dothideomycetes</taxon>
        <taxon>Dothideomycetidae</taxon>
        <taxon>Mycosphaerellales</taxon>
        <taxon>Mycosphaerellaceae</taxon>
        <taxon>Zasmidium</taxon>
    </lineage>
</organism>
<name>A0ABR0E4P2_ZASCE</name>
<dbReference type="Proteomes" id="UP001305779">
    <property type="component" value="Unassembled WGS sequence"/>
</dbReference>
<reference evidence="1 2" key="1">
    <citation type="journal article" date="2023" name="G3 (Bethesda)">
        <title>A chromosome-level genome assembly of Zasmidium syzygii isolated from banana leaves.</title>
        <authorList>
            <person name="van Westerhoven A.C."/>
            <person name="Mehrabi R."/>
            <person name="Talebi R."/>
            <person name="Steentjes M.B.F."/>
            <person name="Corcolon B."/>
            <person name="Chong P.A."/>
            <person name="Kema G.H.J."/>
            <person name="Seidl M.F."/>
        </authorList>
    </citation>
    <scope>NUCLEOTIDE SEQUENCE [LARGE SCALE GENOMIC DNA]</scope>
    <source>
        <strain evidence="1 2">P124</strain>
    </source>
</reference>